<feature type="compositionally biased region" description="Polar residues" evidence="1">
    <location>
        <begin position="38"/>
        <end position="47"/>
    </location>
</feature>
<sequence length="120" mass="12885">MEESIEKAITSLNSGAAESQAAIVGEQYLNATMNNAASSSTLNSQDSEGGGEGVGGMDNISLPSLSNFPEAQREELRQMYLAGFRDAARKSSGERKQKKLEQQPPQKQSSTQRFGTQSPE</sequence>
<reference evidence="2" key="1">
    <citation type="submission" date="2023-06" db="EMBL/GenBank/DDBJ databases">
        <title>Survivors Of The Sea: Transcriptome response of Skeletonema marinoi to long-term dormancy.</title>
        <authorList>
            <person name="Pinder M.I.M."/>
            <person name="Kourtchenko O."/>
            <person name="Robertson E.K."/>
            <person name="Larsson T."/>
            <person name="Maumus F."/>
            <person name="Osuna-Cruz C.M."/>
            <person name="Vancaester E."/>
            <person name="Stenow R."/>
            <person name="Vandepoele K."/>
            <person name="Ploug H."/>
            <person name="Bruchert V."/>
            <person name="Godhe A."/>
            <person name="Topel M."/>
        </authorList>
    </citation>
    <scope>NUCLEOTIDE SEQUENCE</scope>
    <source>
        <strain evidence="2">R05AC</strain>
    </source>
</reference>
<name>A0AAD8XZW3_9STRA</name>
<feature type="compositionally biased region" description="Polar residues" evidence="1">
    <location>
        <begin position="109"/>
        <end position="120"/>
    </location>
</feature>
<dbReference type="AlphaFoldDB" id="A0AAD8XZW3"/>
<feature type="compositionally biased region" description="Basic and acidic residues" evidence="1">
    <location>
        <begin position="86"/>
        <end position="101"/>
    </location>
</feature>
<organism evidence="2 3">
    <name type="scientific">Skeletonema marinoi</name>
    <dbReference type="NCBI Taxonomy" id="267567"/>
    <lineage>
        <taxon>Eukaryota</taxon>
        <taxon>Sar</taxon>
        <taxon>Stramenopiles</taxon>
        <taxon>Ochrophyta</taxon>
        <taxon>Bacillariophyta</taxon>
        <taxon>Coscinodiscophyceae</taxon>
        <taxon>Thalassiosirophycidae</taxon>
        <taxon>Thalassiosirales</taxon>
        <taxon>Skeletonemataceae</taxon>
        <taxon>Skeletonema</taxon>
        <taxon>Skeletonema marinoi-dohrnii complex</taxon>
    </lineage>
</organism>
<feature type="region of interest" description="Disordered" evidence="1">
    <location>
        <begin position="38"/>
        <end position="120"/>
    </location>
</feature>
<gene>
    <name evidence="2" type="ORF">QTG54_012517</name>
</gene>
<evidence type="ECO:0000313" key="3">
    <source>
        <dbReference type="Proteomes" id="UP001224775"/>
    </source>
</evidence>
<dbReference type="EMBL" id="JATAAI010000028">
    <property type="protein sequence ID" value="KAK1736495.1"/>
    <property type="molecule type" value="Genomic_DNA"/>
</dbReference>
<accession>A0AAD8XZW3</accession>
<evidence type="ECO:0000256" key="1">
    <source>
        <dbReference type="SAM" id="MobiDB-lite"/>
    </source>
</evidence>
<protein>
    <submittedName>
        <fullName evidence="2">Uncharacterized protein</fullName>
    </submittedName>
</protein>
<evidence type="ECO:0000313" key="2">
    <source>
        <dbReference type="EMBL" id="KAK1736495.1"/>
    </source>
</evidence>
<keyword evidence="3" id="KW-1185">Reference proteome</keyword>
<comment type="caution">
    <text evidence="2">The sequence shown here is derived from an EMBL/GenBank/DDBJ whole genome shotgun (WGS) entry which is preliminary data.</text>
</comment>
<proteinExistence type="predicted"/>
<dbReference type="Proteomes" id="UP001224775">
    <property type="component" value="Unassembled WGS sequence"/>
</dbReference>